<evidence type="ECO:0000256" key="1">
    <source>
        <dbReference type="SAM" id="Phobius"/>
    </source>
</evidence>
<dbReference type="STRING" id="1993.SAMN04489713_1011085"/>
<dbReference type="Proteomes" id="UP000183413">
    <property type="component" value="Unassembled WGS sequence"/>
</dbReference>
<sequence length="393" mass="42662">MKAEPIVKSACEDWAAEARVPADLADRALRARPRRRPLRMALTGGATALLVGAAAVAVVSSAGGPAQRHRPSAPAFEPVALSSDTTLRTDPGSAFPRHLVAAGHTAVAAYFTFRTHTDDGRRTLERTWHLYNPSTGTYERTRWAYVSVAPGMARAAVLQGPLPTTRVGVLDMRTQKVTDWIPVDHPVGGAAWSPDGRRLLMTAYDKNPDVQADPGASPRTGYYLAESASRPGAFHPMPPLRDNPNARQDLGWSRDGTLIWAPTATVPTKVFFTPSGERRPAPAHEADYWDDEEAGLSPNGTLLPTDGPRPGPAVTITNVVTGKKAAVLPIEQAKAWADDQRLFAIGCDPRKCTGKHEFRNRLLLVDLKGKITPLTGYRRSDRDGSWVPVFTHR</sequence>
<dbReference type="InParanoid" id="A0A1I4XY16"/>
<evidence type="ECO:0008006" key="4">
    <source>
        <dbReference type="Google" id="ProtNLM"/>
    </source>
</evidence>
<keyword evidence="1" id="KW-0812">Transmembrane</keyword>
<dbReference type="Gene3D" id="2.130.10.10">
    <property type="entry name" value="YVTN repeat-like/Quinoprotein amine dehydrogenase"/>
    <property type="match status" value="1"/>
</dbReference>
<dbReference type="EMBL" id="FOVH01000001">
    <property type="protein sequence ID" value="SFN30702.1"/>
    <property type="molecule type" value="Genomic_DNA"/>
</dbReference>
<dbReference type="AlphaFoldDB" id="A0A1I4XY16"/>
<organism evidence="2 3">
    <name type="scientific">Actinomadura madurae</name>
    <dbReference type="NCBI Taxonomy" id="1993"/>
    <lineage>
        <taxon>Bacteria</taxon>
        <taxon>Bacillati</taxon>
        <taxon>Actinomycetota</taxon>
        <taxon>Actinomycetes</taxon>
        <taxon>Streptosporangiales</taxon>
        <taxon>Thermomonosporaceae</taxon>
        <taxon>Actinomadura</taxon>
    </lineage>
</organism>
<name>A0A1I4XY16_9ACTN</name>
<dbReference type="eggNOG" id="COG0823">
    <property type="taxonomic scope" value="Bacteria"/>
</dbReference>
<reference evidence="2 3" key="1">
    <citation type="submission" date="2016-10" db="EMBL/GenBank/DDBJ databases">
        <authorList>
            <person name="de Groot N.N."/>
        </authorList>
    </citation>
    <scope>NUCLEOTIDE SEQUENCE [LARGE SCALE GENOMIC DNA]</scope>
    <source>
        <strain evidence="2 3">DSM 43067</strain>
    </source>
</reference>
<keyword evidence="1" id="KW-1133">Transmembrane helix</keyword>
<evidence type="ECO:0000313" key="3">
    <source>
        <dbReference type="Proteomes" id="UP000183413"/>
    </source>
</evidence>
<keyword evidence="3" id="KW-1185">Reference proteome</keyword>
<dbReference type="SUPFAM" id="SSF82171">
    <property type="entry name" value="DPP6 N-terminal domain-like"/>
    <property type="match status" value="1"/>
</dbReference>
<feature type="transmembrane region" description="Helical" evidence="1">
    <location>
        <begin position="40"/>
        <end position="62"/>
    </location>
</feature>
<keyword evidence="1" id="KW-0472">Membrane</keyword>
<evidence type="ECO:0000313" key="2">
    <source>
        <dbReference type="EMBL" id="SFN30702.1"/>
    </source>
</evidence>
<dbReference type="InterPro" id="IPR015943">
    <property type="entry name" value="WD40/YVTN_repeat-like_dom_sf"/>
</dbReference>
<dbReference type="RefSeq" id="WP_021597189.1">
    <property type="nucleotide sequence ID" value="NZ_FOVH01000001.1"/>
</dbReference>
<proteinExistence type="predicted"/>
<gene>
    <name evidence="2" type="ORF">SAMN04489713_1011085</name>
</gene>
<protein>
    <recommendedName>
        <fullName evidence="4">WD40-like Beta Propeller Repeat</fullName>
    </recommendedName>
</protein>
<accession>A0A1I4XY16</accession>